<organism evidence="2 3">
    <name type="scientific">Miscanthus lutarioriparius</name>
    <dbReference type="NCBI Taxonomy" id="422564"/>
    <lineage>
        <taxon>Eukaryota</taxon>
        <taxon>Viridiplantae</taxon>
        <taxon>Streptophyta</taxon>
        <taxon>Embryophyta</taxon>
        <taxon>Tracheophyta</taxon>
        <taxon>Spermatophyta</taxon>
        <taxon>Magnoliopsida</taxon>
        <taxon>Liliopsida</taxon>
        <taxon>Poales</taxon>
        <taxon>Poaceae</taxon>
        <taxon>PACMAD clade</taxon>
        <taxon>Panicoideae</taxon>
        <taxon>Andropogonodae</taxon>
        <taxon>Andropogoneae</taxon>
        <taxon>Saccharinae</taxon>
        <taxon>Miscanthus</taxon>
    </lineage>
</organism>
<dbReference type="AlphaFoldDB" id="A0A811Q487"/>
<dbReference type="Proteomes" id="UP000604825">
    <property type="component" value="Unassembled WGS sequence"/>
</dbReference>
<feature type="region of interest" description="Disordered" evidence="1">
    <location>
        <begin position="1"/>
        <end position="34"/>
    </location>
</feature>
<dbReference type="EMBL" id="CAJGYO010000008">
    <property type="protein sequence ID" value="CAD6250227.1"/>
    <property type="molecule type" value="Genomic_DNA"/>
</dbReference>
<feature type="compositionally biased region" description="Polar residues" evidence="1">
    <location>
        <begin position="163"/>
        <end position="177"/>
    </location>
</feature>
<evidence type="ECO:0000256" key="1">
    <source>
        <dbReference type="SAM" id="MobiDB-lite"/>
    </source>
</evidence>
<reference evidence="2" key="1">
    <citation type="submission" date="2020-10" db="EMBL/GenBank/DDBJ databases">
        <authorList>
            <person name="Han B."/>
            <person name="Lu T."/>
            <person name="Zhao Q."/>
            <person name="Huang X."/>
            <person name="Zhao Y."/>
        </authorList>
    </citation>
    <scope>NUCLEOTIDE SEQUENCE</scope>
</reference>
<accession>A0A811Q487</accession>
<name>A0A811Q487_9POAL</name>
<feature type="region of interest" description="Disordered" evidence="1">
    <location>
        <begin position="150"/>
        <end position="201"/>
    </location>
</feature>
<protein>
    <submittedName>
        <fullName evidence="2">Uncharacterized protein</fullName>
    </submittedName>
</protein>
<evidence type="ECO:0000313" key="3">
    <source>
        <dbReference type="Proteomes" id="UP000604825"/>
    </source>
</evidence>
<feature type="region of interest" description="Disordered" evidence="1">
    <location>
        <begin position="94"/>
        <end position="116"/>
    </location>
</feature>
<evidence type="ECO:0000313" key="2">
    <source>
        <dbReference type="EMBL" id="CAD6250227.1"/>
    </source>
</evidence>
<gene>
    <name evidence="2" type="ORF">NCGR_LOCUS34021</name>
</gene>
<keyword evidence="3" id="KW-1185">Reference proteome</keyword>
<feature type="compositionally biased region" description="Low complexity" evidence="1">
    <location>
        <begin position="178"/>
        <end position="193"/>
    </location>
</feature>
<proteinExistence type="predicted"/>
<comment type="caution">
    <text evidence="2">The sequence shown here is derived from an EMBL/GenBank/DDBJ whole genome shotgun (WGS) entry which is preliminary data.</text>
</comment>
<sequence>MEREEEATAKSSAVFSMAGRQRGRKPRQWDGQWQSRRRAAAALIVAMDGGGYSPRFQRQASCSCAPTISRWGFVRTGFDLDGDDDYYDDDVAFHSSSSSSSSKVSGPGAPYYSAGAPRPFARARLRALWRRIMREKKRILLCSTGCVPAHAPAPHPTTPTAMRKTSTTARRGWSPTTSRDPSPYASSSSSSRWPRPPPRRR</sequence>